<reference evidence="6" key="1">
    <citation type="submission" date="2022-10" db="EMBL/GenBank/DDBJ databases">
        <title>The WGS of Solirubrobacter ginsenosidimutans DSM 21036.</title>
        <authorList>
            <person name="Jiang Z."/>
        </authorList>
    </citation>
    <scope>NUCLEOTIDE SEQUENCE</scope>
    <source>
        <strain evidence="6">DSM 21036</strain>
    </source>
</reference>
<dbReference type="RefSeq" id="WP_270045469.1">
    <property type="nucleotide sequence ID" value="NZ_JAPDOD010000061.1"/>
</dbReference>
<dbReference type="AlphaFoldDB" id="A0A9X3N0L7"/>
<feature type="active site" description="Proton donor/acceptor" evidence="4">
    <location>
        <position position="133"/>
    </location>
</feature>
<dbReference type="InterPro" id="IPR002220">
    <property type="entry name" value="DapA-like"/>
</dbReference>
<evidence type="ECO:0000256" key="2">
    <source>
        <dbReference type="ARBA" id="ARBA00023270"/>
    </source>
</evidence>
<evidence type="ECO:0000256" key="4">
    <source>
        <dbReference type="PIRSR" id="PIRSR001365-1"/>
    </source>
</evidence>
<evidence type="ECO:0000256" key="3">
    <source>
        <dbReference type="PIRNR" id="PIRNR001365"/>
    </source>
</evidence>
<comment type="similarity">
    <text evidence="3">Belongs to the DapA family.</text>
</comment>
<dbReference type="Pfam" id="PF00701">
    <property type="entry name" value="DHDPS"/>
    <property type="match status" value="1"/>
</dbReference>
<dbReference type="InterPro" id="IPR013785">
    <property type="entry name" value="Aldolase_TIM"/>
</dbReference>
<dbReference type="SMART" id="SM01130">
    <property type="entry name" value="DHDPS"/>
    <property type="match status" value="1"/>
</dbReference>
<keyword evidence="7" id="KW-1185">Reference proteome</keyword>
<proteinExistence type="inferred from homology"/>
<keyword evidence="1 3" id="KW-0456">Lyase</keyword>
<organism evidence="6 7">
    <name type="scientific">Solirubrobacter ginsenosidimutans</name>
    <dbReference type="NCBI Taxonomy" id="490573"/>
    <lineage>
        <taxon>Bacteria</taxon>
        <taxon>Bacillati</taxon>
        <taxon>Actinomycetota</taxon>
        <taxon>Thermoleophilia</taxon>
        <taxon>Solirubrobacterales</taxon>
        <taxon>Solirubrobacteraceae</taxon>
        <taxon>Solirubrobacter</taxon>
    </lineage>
</organism>
<dbReference type="EMBL" id="JAPDOD010000061">
    <property type="protein sequence ID" value="MDA0166210.1"/>
    <property type="molecule type" value="Genomic_DNA"/>
</dbReference>
<dbReference type="InterPro" id="IPR020625">
    <property type="entry name" value="Schiff_base-form_aldolases_AS"/>
</dbReference>
<evidence type="ECO:0000313" key="6">
    <source>
        <dbReference type="EMBL" id="MDA0166210.1"/>
    </source>
</evidence>
<dbReference type="PANTHER" id="PTHR12128:SF72">
    <property type="entry name" value="DIHYDRODIPICOLINATE SYNTHASE"/>
    <property type="match status" value="1"/>
</dbReference>
<name>A0A9X3N0L7_9ACTN</name>
<dbReference type="PROSITE" id="PS00666">
    <property type="entry name" value="DHDPS_2"/>
    <property type="match status" value="1"/>
</dbReference>
<sequence length="294" mass="30910">MAFEGIIPAVTTPFTADDQVDVAALKENIANLIEAGVHGFVATGTMGEAGSLTTEERALVVRSVVEAAAGRVPVTVGISSGTAKQSLIYAADAKAAGAQYVMSLPPLAYRADDDEVIAFYTELATCGLPVMAYNNPEASGVDMSADLIARIYDEVDGVIAIKECSGDARRIPALLNLDGDLEVIVGGDDWALEGFAAGAIGWITGVGVLAPRETVELYEAVLTQDLPRARDVYRRLLPVARFDMTSKLVQYFKAAQDAVGFNGGPTRAPRLPLKADEVAALEEALAILREPAAV</sequence>
<dbReference type="PIRSF" id="PIRSF001365">
    <property type="entry name" value="DHDPS"/>
    <property type="match status" value="1"/>
</dbReference>
<dbReference type="CDD" id="cd00408">
    <property type="entry name" value="DHDPS-like"/>
    <property type="match status" value="1"/>
</dbReference>
<comment type="caution">
    <text evidence="6">The sequence shown here is derived from an EMBL/GenBank/DDBJ whole genome shotgun (WGS) entry which is preliminary data.</text>
</comment>
<accession>A0A9X3N0L7</accession>
<feature type="active site" description="Schiff-base intermediate with substrate" evidence="4">
    <location>
        <position position="162"/>
    </location>
</feature>
<dbReference type="PANTHER" id="PTHR12128">
    <property type="entry name" value="DIHYDRODIPICOLINATE SYNTHASE"/>
    <property type="match status" value="1"/>
</dbReference>
<gene>
    <name evidence="6" type="ORF">OM076_38450</name>
</gene>
<evidence type="ECO:0000313" key="7">
    <source>
        <dbReference type="Proteomes" id="UP001149140"/>
    </source>
</evidence>
<evidence type="ECO:0000256" key="1">
    <source>
        <dbReference type="ARBA" id="ARBA00023239"/>
    </source>
</evidence>
<dbReference type="GO" id="GO:0008840">
    <property type="term" value="F:4-hydroxy-tetrahydrodipicolinate synthase activity"/>
    <property type="evidence" value="ECO:0007669"/>
    <property type="project" value="TreeGrafter"/>
</dbReference>
<dbReference type="SUPFAM" id="SSF51569">
    <property type="entry name" value="Aldolase"/>
    <property type="match status" value="1"/>
</dbReference>
<dbReference type="Proteomes" id="UP001149140">
    <property type="component" value="Unassembled WGS sequence"/>
</dbReference>
<protein>
    <submittedName>
        <fullName evidence="6">Dihydrodipicolinate synthase family protein</fullName>
    </submittedName>
</protein>
<keyword evidence="2" id="KW-0704">Schiff base</keyword>
<feature type="binding site" evidence="5">
    <location>
        <position position="203"/>
    </location>
    <ligand>
        <name>pyruvate</name>
        <dbReference type="ChEBI" id="CHEBI:15361"/>
    </ligand>
</feature>
<dbReference type="PRINTS" id="PR00146">
    <property type="entry name" value="DHPICSNTHASE"/>
</dbReference>
<evidence type="ECO:0000256" key="5">
    <source>
        <dbReference type="PIRSR" id="PIRSR001365-2"/>
    </source>
</evidence>
<dbReference type="Gene3D" id="3.20.20.70">
    <property type="entry name" value="Aldolase class I"/>
    <property type="match status" value="1"/>
</dbReference>